<evidence type="ECO:0000256" key="5">
    <source>
        <dbReference type="ARBA" id="ARBA00023136"/>
    </source>
</evidence>
<dbReference type="InterPro" id="IPR051258">
    <property type="entry name" value="Diverse_Substrate_Transporter"/>
</dbReference>
<dbReference type="GO" id="GO:0005886">
    <property type="term" value="C:plasma membrane"/>
    <property type="evidence" value="ECO:0007669"/>
    <property type="project" value="UniProtKB-SubCell"/>
</dbReference>
<keyword evidence="3 6" id="KW-0812">Transmembrane</keyword>
<feature type="transmembrane region" description="Helical" evidence="6">
    <location>
        <begin position="192"/>
        <end position="211"/>
    </location>
</feature>
<feature type="transmembrane region" description="Helical" evidence="6">
    <location>
        <begin position="76"/>
        <end position="94"/>
    </location>
</feature>
<proteinExistence type="predicted"/>
<feature type="transmembrane region" description="Helical" evidence="6">
    <location>
        <begin position="127"/>
        <end position="144"/>
    </location>
</feature>
<feature type="transmembrane region" description="Helical" evidence="6">
    <location>
        <begin position="217"/>
        <end position="238"/>
    </location>
</feature>
<dbReference type="PANTHER" id="PTHR42920">
    <property type="entry name" value="OS03G0707200 PROTEIN-RELATED"/>
    <property type="match status" value="1"/>
</dbReference>
<reference evidence="8 9" key="1">
    <citation type="submission" date="2020-05" db="EMBL/GenBank/DDBJ databases">
        <authorList>
            <person name="Whitworth D."/>
        </authorList>
    </citation>
    <scope>NUCLEOTIDE SEQUENCE [LARGE SCALE GENOMIC DNA]</scope>
    <source>
        <strain evidence="8 9">CA046A</strain>
    </source>
</reference>
<comment type="subcellular location">
    <subcellularLocation>
        <location evidence="1">Cell membrane</location>
        <topology evidence="1">Multi-pass membrane protein</topology>
    </subcellularLocation>
</comment>
<feature type="transmembrane region" description="Helical" evidence="6">
    <location>
        <begin position="45"/>
        <end position="64"/>
    </location>
</feature>
<dbReference type="PANTHER" id="PTHR42920:SF5">
    <property type="entry name" value="EAMA DOMAIN-CONTAINING PROTEIN"/>
    <property type="match status" value="1"/>
</dbReference>
<evidence type="ECO:0000256" key="2">
    <source>
        <dbReference type="ARBA" id="ARBA00022475"/>
    </source>
</evidence>
<comment type="caution">
    <text evidence="8">The sequence shown here is derived from an EMBL/GenBank/DDBJ whole genome shotgun (WGS) entry which is preliminary data.</text>
</comment>
<evidence type="ECO:0000256" key="3">
    <source>
        <dbReference type="ARBA" id="ARBA00022692"/>
    </source>
</evidence>
<feature type="transmembrane region" description="Helical" evidence="6">
    <location>
        <begin position="164"/>
        <end position="180"/>
    </location>
</feature>
<keyword evidence="4 6" id="KW-1133">Transmembrane helix</keyword>
<gene>
    <name evidence="8" type="ORF">HNS30_36490</name>
</gene>
<evidence type="ECO:0000256" key="4">
    <source>
        <dbReference type="ARBA" id="ARBA00022989"/>
    </source>
</evidence>
<dbReference type="InterPro" id="IPR000620">
    <property type="entry name" value="EamA_dom"/>
</dbReference>
<evidence type="ECO:0000256" key="1">
    <source>
        <dbReference type="ARBA" id="ARBA00004651"/>
    </source>
</evidence>
<name>A0A7Y4K0A5_9BACT</name>
<accession>A0A7Y4K0A5</accession>
<keyword evidence="5 6" id="KW-0472">Membrane</keyword>
<feature type="domain" description="EamA" evidence="7">
    <location>
        <begin position="19"/>
        <end position="144"/>
    </location>
</feature>
<keyword evidence="2" id="KW-1003">Cell membrane</keyword>
<feature type="domain" description="EamA" evidence="7">
    <location>
        <begin position="161"/>
        <end position="291"/>
    </location>
</feature>
<dbReference type="Proteomes" id="UP000528460">
    <property type="component" value="Unassembled WGS sequence"/>
</dbReference>
<feature type="transmembrane region" description="Helical" evidence="6">
    <location>
        <begin position="20"/>
        <end position="39"/>
    </location>
</feature>
<dbReference type="AlphaFoldDB" id="A0A7Y4K0A5"/>
<evidence type="ECO:0000313" key="9">
    <source>
        <dbReference type="Proteomes" id="UP000528460"/>
    </source>
</evidence>
<dbReference type="SUPFAM" id="SSF103481">
    <property type="entry name" value="Multidrug resistance efflux transporter EmrE"/>
    <property type="match status" value="2"/>
</dbReference>
<protein>
    <submittedName>
        <fullName evidence="8">DMT family transporter</fullName>
    </submittedName>
</protein>
<evidence type="ECO:0000259" key="7">
    <source>
        <dbReference type="Pfam" id="PF00892"/>
    </source>
</evidence>
<dbReference type="InterPro" id="IPR037185">
    <property type="entry name" value="EmrE-like"/>
</dbReference>
<feature type="transmembrane region" description="Helical" evidence="6">
    <location>
        <begin position="280"/>
        <end position="300"/>
    </location>
</feature>
<dbReference type="Pfam" id="PF00892">
    <property type="entry name" value="EamA"/>
    <property type="match status" value="2"/>
</dbReference>
<evidence type="ECO:0000256" key="6">
    <source>
        <dbReference type="SAM" id="Phobius"/>
    </source>
</evidence>
<feature type="transmembrane region" description="Helical" evidence="6">
    <location>
        <begin position="250"/>
        <end position="268"/>
    </location>
</feature>
<dbReference type="EMBL" id="JABFJW010000488">
    <property type="protein sequence ID" value="NOK14536.1"/>
    <property type="molecule type" value="Genomic_DNA"/>
</dbReference>
<sequence length="312" mass="32995">MEAGPVTQERSGARWRADGALLLLTVFWGLTFVVVKDALVFADPFTFITLRFVVGGAVMAAVARGRMFAPGLIPKGLLLALVLFICFALQTVGLKDTTPSRAAFLTGLNVLIVPLMSMVLLRRLPRVGTSVGVVLAAVGLYWLTRPTPSDAMPGDMGGLHLGDWLSIGCAVAYAGHILLTERFASRENTVGLVAVQLVGVAVLSALCLPFVERKLEWTQPLVVAVLTCGVLASAVAILVQTWGQARTSAVRAALIFAMEPVFAAAYSVAVGREVLGLKEWLGGALIVVGVFASELGTVVWDGWRARGRTPAA</sequence>
<evidence type="ECO:0000313" key="8">
    <source>
        <dbReference type="EMBL" id="NOK14536.1"/>
    </source>
</evidence>
<feature type="transmembrane region" description="Helical" evidence="6">
    <location>
        <begin position="100"/>
        <end position="120"/>
    </location>
</feature>
<organism evidence="8 9">
    <name type="scientific">Corallococcus exercitus</name>
    <dbReference type="NCBI Taxonomy" id="2316736"/>
    <lineage>
        <taxon>Bacteria</taxon>
        <taxon>Pseudomonadati</taxon>
        <taxon>Myxococcota</taxon>
        <taxon>Myxococcia</taxon>
        <taxon>Myxococcales</taxon>
        <taxon>Cystobacterineae</taxon>
        <taxon>Myxococcaceae</taxon>
        <taxon>Corallococcus</taxon>
    </lineage>
</organism>